<dbReference type="Proteomes" id="UP000783037">
    <property type="component" value="Unassembled WGS sequence"/>
</dbReference>
<organism evidence="2 3">
    <name type="scientific">Methanobrevibacter thaueri</name>
    <dbReference type="NCBI Taxonomy" id="190975"/>
    <lineage>
        <taxon>Archaea</taxon>
        <taxon>Methanobacteriati</taxon>
        <taxon>Methanobacteriota</taxon>
        <taxon>Methanomada group</taxon>
        <taxon>Methanobacteria</taxon>
        <taxon>Methanobacteriales</taxon>
        <taxon>Methanobacteriaceae</taxon>
        <taxon>Methanobrevibacter</taxon>
    </lineage>
</organism>
<evidence type="ECO:0000256" key="1">
    <source>
        <dbReference type="SAM" id="Phobius"/>
    </source>
</evidence>
<dbReference type="AlphaFoldDB" id="A0A8T3VE53"/>
<keyword evidence="1" id="KW-0812">Transmembrane</keyword>
<evidence type="ECO:0000313" key="3">
    <source>
        <dbReference type="Proteomes" id="UP000783037"/>
    </source>
</evidence>
<accession>A0A8T3VE53</accession>
<proteinExistence type="predicted"/>
<comment type="caution">
    <text evidence="2">The sequence shown here is derived from an EMBL/GenBank/DDBJ whole genome shotgun (WGS) entry which is preliminary data.</text>
</comment>
<keyword evidence="1" id="KW-0472">Membrane</keyword>
<evidence type="ECO:0000313" key="2">
    <source>
        <dbReference type="EMBL" id="MBE6501534.1"/>
    </source>
</evidence>
<protein>
    <submittedName>
        <fullName evidence="2">Uncharacterized protein</fullName>
    </submittedName>
</protein>
<dbReference type="EMBL" id="SUTK01000011">
    <property type="protein sequence ID" value="MBE6501534.1"/>
    <property type="molecule type" value="Genomic_DNA"/>
</dbReference>
<keyword evidence="1" id="KW-1133">Transmembrane helix</keyword>
<name>A0A8T3VE53_9EURY</name>
<sequence>MNKTKRNLLIIIVFMLFLTSIVVFLNFQKETVEFEDFSVDVPLGSSFGKVIENDTLIKEMYRCYGEDLTITSFDKGYVEDTYYNNTGERIDFSKSMIENISGSDNDEMKELSPNLTQIIQKTDMNGYEDTDVACIYHDDDHVIIIEGGDEKFITEIAKSIKIL</sequence>
<dbReference type="RefSeq" id="WP_303738639.1">
    <property type="nucleotide sequence ID" value="NZ_SUTK01000011.1"/>
</dbReference>
<gene>
    <name evidence="2" type="ORF">E7Z79_03730</name>
</gene>
<reference evidence="2" key="1">
    <citation type="submission" date="2019-04" db="EMBL/GenBank/DDBJ databases">
        <title>Evolution of Biomass-Degrading Anaerobic Consortia Revealed by Metagenomics.</title>
        <authorList>
            <person name="Peng X."/>
        </authorList>
    </citation>
    <scope>NUCLEOTIDE SEQUENCE</scope>
    <source>
        <strain evidence="2">SIG18</strain>
    </source>
</reference>
<feature type="transmembrane region" description="Helical" evidence="1">
    <location>
        <begin position="7"/>
        <end position="27"/>
    </location>
</feature>